<dbReference type="Gene3D" id="1.10.287.110">
    <property type="entry name" value="DnaJ domain"/>
    <property type="match status" value="1"/>
</dbReference>
<name>W7F912_PLAFA</name>
<dbReference type="SUPFAM" id="SSF46565">
    <property type="entry name" value="Chaperone J-domain"/>
    <property type="match status" value="1"/>
</dbReference>
<sequence>MNTYTKLDISDKTELKKMARKNYHKLALKVHPDKNKNDN</sequence>
<accession>W7F912</accession>
<evidence type="ECO:0000313" key="2">
    <source>
        <dbReference type="EMBL" id="EUT69143.1"/>
    </source>
</evidence>
<organism evidence="2">
    <name type="scientific">Plasmodium falciparum Santa Lucia</name>
    <dbReference type="NCBI Taxonomy" id="478859"/>
    <lineage>
        <taxon>Eukaryota</taxon>
        <taxon>Sar</taxon>
        <taxon>Alveolata</taxon>
        <taxon>Apicomplexa</taxon>
        <taxon>Aconoidasida</taxon>
        <taxon>Haemosporida</taxon>
        <taxon>Plasmodiidae</taxon>
        <taxon>Plasmodium</taxon>
        <taxon>Plasmodium (Laverania)</taxon>
    </lineage>
</organism>
<dbReference type="Proteomes" id="UP000030666">
    <property type="component" value="Unassembled WGS sequence"/>
</dbReference>
<gene>
    <name evidence="2" type="ORF">PFAG_06100</name>
</gene>
<dbReference type="EMBL" id="KE123556">
    <property type="protein sequence ID" value="EUT69143.1"/>
    <property type="molecule type" value="Genomic_DNA"/>
</dbReference>
<feature type="domain" description="J" evidence="1">
    <location>
        <begin position="3"/>
        <end position="38"/>
    </location>
</feature>
<evidence type="ECO:0000259" key="1">
    <source>
        <dbReference type="Pfam" id="PF00226"/>
    </source>
</evidence>
<reference evidence="2" key="1">
    <citation type="submission" date="2013-02" db="EMBL/GenBank/DDBJ databases">
        <title>The Genome Sequence of Plasmodium falciparum Santa Lucia.</title>
        <authorList>
            <consortium name="The Broad Institute Genome Sequencing Platform"/>
            <consortium name="The Broad Institute Genome Sequencing Center for Infectious Disease"/>
            <person name="Neafsey D."/>
            <person name="Cheeseman I."/>
            <person name="Volkman S."/>
            <person name="Adams J."/>
            <person name="Walker B."/>
            <person name="Young S.K."/>
            <person name="Zeng Q."/>
            <person name="Gargeya S."/>
            <person name="Fitzgerald M."/>
            <person name="Haas B."/>
            <person name="Abouelleil A."/>
            <person name="Alvarado L."/>
            <person name="Arachchi H.M."/>
            <person name="Berlin A.M."/>
            <person name="Chapman S.B."/>
            <person name="Dewar J."/>
            <person name="Goldberg J."/>
            <person name="Griggs A."/>
            <person name="Gujja S."/>
            <person name="Hansen M."/>
            <person name="Howarth C."/>
            <person name="Imamovic A."/>
            <person name="Larimer J."/>
            <person name="McCowan C."/>
            <person name="Murphy C."/>
            <person name="Neiman D."/>
            <person name="Pearson M."/>
            <person name="Priest M."/>
            <person name="Roberts A."/>
            <person name="Saif S."/>
            <person name="Shea T."/>
            <person name="Sisk P."/>
            <person name="Sykes S."/>
            <person name="Wortman J."/>
            <person name="Nusbaum C."/>
            <person name="Birren B."/>
        </authorList>
    </citation>
    <scope>NUCLEOTIDE SEQUENCE [LARGE SCALE GENOMIC DNA]</scope>
    <source>
        <strain evidence="2">Santa Lucia</strain>
    </source>
</reference>
<feature type="non-terminal residue" evidence="2">
    <location>
        <position position="39"/>
    </location>
</feature>
<dbReference type="InterPro" id="IPR036869">
    <property type="entry name" value="J_dom_sf"/>
</dbReference>
<proteinExistence type="predicted"/>
<protein>
    <recommendedName>
        <fullName evidence="1">J domain-containing protein</fullName>
    </recommendedName>
</protein>
<dbReference type="Pfam" id="PF00226">
    <property type="entry name" value="DnaJ"/>
    <property type="match status" value="1"/>
</dbReference>
<dbReference type="InterPro" id="IPR001623">
    <property type="entry name" value="DnaJ_domain"/>
</dbReference>
<dbReference type="AlphaFoldDB" id="W7F912"/>